<evidence type="ECO:0000256" key="9">
    <source>
        <dbReference type="ARBA" id="ARBA00023136"/>
    </source>
</evidence>
<feature type="region of interest" description="Disordered" evidence="11">
    <location>
        <begin position="108"/>
        <end position="179"/>
    </location>
</feature>
<feature type="region of interest" description="Disordered" evidence="11">
    <location>
        <begin position="554"/>
        <end position="577"/>
    </location>
</feature>
<dbReference type="PANTHER" id="PTHR11987">
    <property type="entry name" value="ALPHA-2,8-SIALYLTRANSFERASE"/>
    <property type="match status" value="1"/>
</dbReference>
<dbReference type="CDD" id="cd19952">
    <property type="entry name" value="GT29"/>
    <property type="match status" value="1"/>
</dbReference>
<evidence type="ECO:0000256" key="4">
    <source>
        <dbReference type="ARBA" id="ARBA00022679"/>
    </source>
</evidence>
<dbReference type="Pfam" id="PF00777">
    <property type="entry name" value="Glyco_transf_29"/>
    <property type="match status" value="2"/>
</dbReference>
<dbReference type="AlphaFoldDB" id="A0AAE0EU33"/>
<evidence type="ECO:0000313" key="12">
    <source>
        <dbReference type="EMBL" id="KAK3240696.1"/>
    </source>
</evidence>
<evidence type="ECO:0000256" key="2">
    <source>
        <dbReference type="ARBA" id="ARBA00006003"/>
    </source>
</evidence>
<dbReference type="PANTHER" id="PTHR11987:SF36">
    <property type="entry name" value="SIA-ALPHA-2,3-GAL-BETA-1,4-GLCNAC-R:ALPHA 2,8-SIALYLTRANSFERASE"/>
    <property type="match status" value="1"/>
</dbReference>
<evidence type="ECO:0000256" key="6">
    <source>
        <dbReference type="ARBA" id="ARBA00022968"/>
    </source>
</evidence>
<organism evidence="12 13">
    <name type="scientific">Cymbomonas tetramitiformis</name>
    <dbReference type="NCBI Taxonomy" id="36881"/>
    <lineage>
        <taxon>Eukaryota</taxon>
        <taxon>Viridiplantae</taxon>
        <taxon>Chlorophyta</taxon>
        <taxon>Pyramimonadophyceae</taxon>
        <taxon>Pyramimonadales</taxon>
        <taxon>Pyramimonadaceae</taxon>
        <taxon>Cymbomonas</taxon>
    </lineage>
</organism>
<evidence type="ECO:0000256" key="3">
    <source>
        <dbReference type="ARBA" id="ARBA00022676"/>
    </source>
</evidence>
<keyword evidence="9" id="KW-0472">Membrane</keyword>
<protein>
    <submittedName>
        <fullName evidence="12">Uncharacterized protein</fullName>
    </submittedName>
</protein>
<dbReference type="InterPro" id="IPR050943">
    <property type="entry name" value="Glycosyltr_29_Sialyltrsf"/>
</dbReference>
<keyword evidence="6" id="KW-0735">Signal-anchor</keyword>
<keyword evidence="4" id="KW-0808">Transferase</keyword>
<keyword evidence="10" id="KW-0325">Glycoprotein</keyword>
<dbReference type="Gene3D" id="3.90.1480.20">
    <property type="entry name" value="Glycosyl transferase family 29"/>
    <property type="match status" value="1"/>
</dbReference>
<comment type="similarity">
    <text evidence="2">Belongs to the glycosyltransferase 29 family.</text>
</comment>
<keyword evidence="5" id="KW-0812">Transmembrane</keyword>
<comment type="subcellular location">
    <subcellularLocation>
        <location evidence="1">Golgi apparatus membrane</location>
        <topology evidence="1">Single-pass type II membrane protein</topology>
    </subcellularLocation>
</comment>
<keyword evidence="13" id="KW-1185">Reference proteome</keyword>
<evidence type="ECO:0000256" key="10">
    <source>
        <dbReference type="ARBA" id="ARBA00023180"/>
    </source>
</evidence>
<dbReference type="InterPro" id="IPR038578">
    <property type="entry name" value="GT29-like_sf"/>
</dbReference>
<gene>
    <name evidence="12" type="ORF">CYMTET_49476</name>
</gene>
<dbReference type="Proteomes" id="UP001190700">
    <property type="component" value="Unassembled WGS sequence"/>
</dbReference>
<evidence type="ECO:0000313" key="13">
    <source>
        <dbReference type="Proteomes" id="UP001190700"/>
    </source>
</evidence>
<comment type="caution">
    <text evidence="12">The sequence shown here is derived from an EMBL/GenBank/DDBJ whole genome shotgun (WGS) entry which is preliminary data.</text>
</comment>
<proteinExistence type="inferred from homology"/>
<evidence type="ECO:0000256" key="1">
    <source>
        <dbReference type="ARBA" id="ARBA00004323"/>
    </source>
</evidence>
<accession>A0AAE0EU33</accession>
<reference evidence="12 13" key="1">
    <citation type="journal article" date="2015" name="Genome Biol. Evol.">
        <title>Comparative Genomics of a Bacterivorous Green Alga Reveals Evolutionary Causalities and Consequences of Phago-Mixotrophic Mode of Nutrition.</title>
        <authorList>
            <person name="Burns J.A."/>
            <person name="Paasch A."/>
            <person name="Narechania A."/>
            <person name="Kim E."/>
        </authorList>
    </citation>
    <scope>NUCLEOTIDE SEQUENCE [LARGE SCALE GENOMIC DNA]</scope>
    <source>
        <strain evidence="12 13">PLY_AMNH</strain>
    </source>
</reference>
<name>A0AAE0EU33_9CHLO</name>
<evidence type="ECO:0000256" key="11">
    <source>
        <dbReference type="SAM" id="MobiDB-lite"/>
    </source>
</evidence>
<evidence type="ECO:0000256" key="7">
    <source>
        <dbReference type="ARBA" id="ARBA00022989"/>
    </source>
</evidence>
<dbReference type="InterPro" id="IPR001675">
    <property type="entry name" value="Glyco_trans_29"/>
</dbReference>
<dbReference type="GO" id="GO:0000139">
    <property type="term" value="C:Golgi membrane"/>
    <property type="evidence" value="ECO:0007669"/>
    <property type="project" value="UniProtKB-SubCell"/>
</dbReference>
<sequence length="577" mass="63549">MTSFTAETLYRENAARKGSARPTNTRPLLVLCAVIVVVGLSMSQTFHDLLPHTATPNDSVHHVHFEGLRERLAKASEETSSHTEEPTPALQQPAIEAAHDFARVEKPADSIMSDSSALASATADDDSSLEGSTQYQPDHEAEEETDPAPSPVKLAAAASARTPTLRGHVKEVAQSHSSARAPIVTRPKITHVTPKVAAVDADEQFPTSETRASEEPSRCHTDADCGGHGGCRGGKCLCSVFYKGPECKTPIDMPLAFSRPPLSNFSARFEGAMTLSQRKTRTRKKLIVHLPGKENESDKGWRVLAEDTALQSLIEVLPEEDPLTAEFFDSCAIVGSSGILMNYEHGRQIDEHDMVFRFNSAPTKGYERHVGRKTTHRITNTQNFGFRESDDESLFIHYRAKTSSKGLFWNVKQKKPFKLYAFDPDLVQWIAFGMDFMATSGAYGILVALQRCAKVDIYGFQVSTKHGAMYHYYDVCDIPANQDRDSSEYIMVKALAEAGLVHFAEPCIVECHESIDHCETCKVGSGFKPFKWSDAKCDPNRAVQEGISNESLKPYKLTNLSGKSTREPGSGAYTRAQ</sequence>
<keyword evidence="3" id="KW-0328">Glycosyltransferase</keyword>
<dbReference type="EMBL" id="LGRX02033573">
    <property type="protein sequence ID" value="KAK3240696.1"/>
    <property type="molecule type" value="Genomic_DNA"/>
</dbReference>
<keyword evidence="7" id="KW-1133">Transmembrane helix</keyword>
<keyword evidence="8" id="KW-0333">Golgi apparatus</keyword>
<evidence type="ECO:0000256" key="5">
    <source>
        <dbReference type="ARBA" id="ARBA00022692"/>
    </source>
</evidence>
<feature type="compositionally biased region" description="Low complexity" evidence="11">
    <location>
        <begin position="113"/>
        <end position="122"/>
    </location>
</feature>
<evidence type="ECO:0000256" key="8">
    <source>
        <dbReference type="ARBA" id="ARBA00023034"/>
    </source>
</evidence>
<dbReference type="GO" id="GO:0008373">
    <property type="term" value="F:sialyltransferase activity"/>
    <property type="evidence" value="ECO:0007669"/>
    <property type="project" value="InterPro"/>
</dbReference>